<comment type="caution">
    <text evidence="2">The sequence shown here is derived from an EMBL/GenBank/DDBJ whole genome shotgun (WGS) entry which is preliminary data.</text>
</comment>
<accession>A0ABN2A845</accession>
<keyword evidence="1" id="KW-0732">Signal</keyword>
<dbReference type="Pfam" id="PF01547">
    <property type="entry name" value="SBP_bac_1"/>
    <property type="match status" value="1"/>
</dbReference>
<dbReference type="PANTHER" id="PTHR30006">
    <property type="entry name" value="THIAMINE-BINDING PERIPLASMIC PROTEIN-RELATED"/>
    <property type="match status" value="1"/>
</dbReference>
<sequence>MKVGRFVAVATSVAAVVTLAGCGDSSEENSAKVKEAAQYSGDDRQGYLEECAKEEGSLSVYSAQQTDLWQPLKEGFQKKYPGIKVETTRRTSAETAETLSKEAQAGVNKADVIDVKVEVAESLLDLFAPFSSPELEAYPETAIGPDSKYVISDQIPYGIIYNTDKVPNPPKTSEDLLKPEFKGHIAMSTTLLGTQWVGWMENKYGEEFLERFGEQDVRTTDANTDAIIAQVAAGEALVAPGVNLSGVEALKQQSPNAPVEWLPVDPQWTQGALSMAAKAPHPCAAMLYIDYELSAEGQTINPLYLSAREDAPTPDVVQGENEPVDIWEIVGEHSAQAYQDASRRWTELVDRYIIK</sequence>
<evidence type="ECO:0000313" key="2">
    <source>
        <dbReference type="EMBL" id="GAA1513157.1"/>
    </source>
</evidence>
<evidence type="ECO:0000256" key="1">
    <source>
        <dbReference type="ARBA" id="ARBA00022729"/>
    </source>
</evidence>
<dbReference type="PROSITE" id="PS51257">
    <property type="entry name" value="PROKAR_LIPOPROTEIN"/>
    <property type="match status" value="1"/>
</dbReference>
<dbReference type="Proteomes" id="UP001500842">
    <property type="component" value="Unassembled WGS sequence"/>
</dbReference>
<dbReference type="SUPFAM" id="SSF53850">
    <property type="entry name" value="Periplasmic binding protein-like II"/>
    <property type="match status" value="1"/>
</dbReference>
<keyword evidence="3" id="KW-1185">Reference proteome</keyword>
<proteinExistence type="predicted"/>
<organism evidence="2 3">
    <name type="scientific">Nocardioides humi</name>
    <dbReference type="NCBI Taxonomy" id="449461"/>
    <lineage>
        <taxon>Bacteria</taxon>
        <taxon>Bacillati</taxon>
        <taxon>Actinomycetota</taxon>
        <taxon>Actinomycetes</taxon>
        <taxon>Propionibacteriales</taxon>
        <taxon>Nocardioidaceae</taxon>
        <taxon>Nocardioides</taxon>
    </lineage>
</organism>
<name>A0ABN2A845_9ACTN</name>
<protein>
    <submittedName>
        <fullName evidence="2">Extracellular solute-binding protein</fullName>
    </submittedName>
</protein>
<dbReference type="Gene3D" id="3.40.190.10">
    <property type="entry name" value="Periplasmic binding protein-like II"/>
    <property type="match status" value="2"/>
</dbReference>
<dbReference type="EMBL" id="BAAAOR010000014">
    <property type="protein sequence ID" value="GAA1513157.1"/>
    <property type="molecule type" value="Genomic_DNA"/>
</dbReference>
<evidence type="ECO:0000313" key="3">
    <source>
        <dbReference type="Proteomes" id="UP001500842"/>
    </source>
</evidence>
<gene>
    <name evidence="2" type="ORF">GCM10009788_17080</name>
</gene>
<dbReference type="InterPro" id="IPR006059">
    <property type="entry name" value="SBP"/>
</dbReference>
<dbReference type="PANTHER" id="PTHR30006:SF2">
    <property type="entry name" value="ABC TRANSPORTER SUBSTRATE-BINDING PROTEIN"/>
    <property type="match status" value="1"/>
</dbReference>
<reference evidence="2 3" key="1">
    <citation type="journal article" date="2019" name="Int. J. Syst. Evol. Microbiol.">
        <title>The Global Catalogue of Microorganisms (GCM) 10K type strain sequencing project: providing services to taxonomists for standard genome sequencing and annotation.</title>
        <authorList>
            <consortium name="The Broad Institute Genomics Platform"/>
            <consortium name="The Broad Institute Genome Sequencing Center for Infectious Disease"/>
            <person name="Wu L."/>
            <person name="Ma J."/>
        </authorList>
    </citation>
    <scope>NUCLEOTIDE SEQUENCE [LARGE SCALE GENOMIC DNA]</scope>
    <source>
        <strain evidence="2 3">JCM 14942</strain>
    </source>
</reference>
<dbReference type="RefSeq" id="WP_344111767.1">
    <property type="nucleotide sequence ID" value="NZ_BAAAOR010000014.1"/>
</dbReference>